<organism evidence="2 3">
    <name type="scientific">Brachionus plicatilis</name>
    <name type="common">Marine rotifer</name>
    <name type="synonym">Brachionus muelleri</name>
    <dbReference type="NCBI Taxonomy" id="10195"/>
    <lineage>
        <taxon>Eukaryota</taxon>
        <taxon>Metazoa</taxon>
        <taxon>Spiralia</taxon>
        <taxon>Gnathifera</taxon>
        <taxon>Rotifera</taxon>
        <taxon>Eurotatoria</taxon>
        <taxon>Monogononta</taxon>
        <taxon>Pseudotrocha</taxon>
        <taxon>Ploima</taxon>
        <taxon>Brachionidae</taxon>
        <taxon>Brachionus</taxon>
    </lineage>
</organism>
<evidence type="ECO:0000313" key="3">
    <source>
        <dbReference type="Proteomes" id="UP000276133"/>
    </source>
</evidence>
<name>A0A3M7SN15_BRAPC</name>
<comment type="caution">
    <text evidence="2">The sequence shown here is derived from an EMBL/GenBank/DDBJ whole genome shotgun (WGS) entry which is preliminary data.</text>
</comment>
<sequence>MEFNVQQDLIENIQEIENRLQLQSPNIPLEFQVDTVLTSIDNKPAKKKRGRPKTFIEKDGVVQPLKRAKGRPKKTINDNN</sequence>
<reference evidence="2 3" key="1">
    <citation type="journal article" date="2018" name="Sci. Rep.">
        <title>Genomic signatures of local adaptation to the degree of environmental predictability in rotifers.</title>
        <authorList>
            <person name="Franch-Gras L."/>
            <person name="Hahn C."/>
            <person name="Garcia-Roger E.M."/>
            <person name="Carmona M.J."/>
            <person name="Serra M."/>
            <person name="Gomez A."/>
        </authorList>
    </citation>
    <scope>NUCLEOTIDE SEQUENCE [LARGE SCALE GENOMIC DNA]</scope>
    <source>
        <strain evidence="2">HYR1</strain>
    </source>
</reference>
<proteinExistence type="predicted"/>
<evidence type="ECO:0000313" key="2">
    <source>
        <dbReference type="EMBL" id="RNA37129.1"/>
    </source>
</evidence>
<feature type="region of interest" description="Disordered" evidence="1">
    <location>
        <begin position="43"/>
        <end position="80"/>
    </location>
</feature>
<dbReference type="Proteomes" id="UP000276133">
    <property type="component" value="Unassembled WGS sequence"/>
</dbReference>
<dbReference type="AlphaFoldDB" id="A0A3M7SN15"/>
<accession>A0A3M7SN15</accession>
<evidence type="ECO:0000256" key="1">
    <source>
        <dbReference type="SAM" id="MobiDB-lite"/>
    </source>
</evidence>
<keyword evidence="3" id="KW-1185">Reference proteome</keyword>
<gene>
    <name evidence="2" type="ORF">BpHYR1_006196</name>
</gene>
<dbReference type="EMBL" id="REGN01001092">
    <property type="protein sequence ID" value="RNA37129.1"/>
    <property type="molecule type" value="Genomic_DNA"/>
</dbReference>
<protein>
    <submittedName>
        <fullName evidence="2">Uncharacterized protein</fullName>
    </submittedName>
</protein>